<dbReference type="InterPro" id="IPR050213">
    <property type="entry name" value="GST_superfamily"/>
</dbReference>
<evidence type="ECO:0000259" key="6">
    <source>
        <dbReference type="PROSITE" id="PS50404"/>
    </source>
</evidence>
<dbReference type="InterPro" id="IPR004045">
    <property type="entry name" value="Glutathione_S-Trfase_N"/>
</dbReference>
<dbReference type="Pfam" id="PF14497">
    <property type="entry name" value="GST_C_3"/>
    <property type="match status" value="1"/>
</dbReference>
<comment type="caution">
    <text evidence="8">The sequence shown here is derived from an EMBL/GenBank/DDBJ whole genome shotgun (WGS) entry which is preliminary data.</text>
</comment>
<gene>
    <name evidence="8" type="ORF">CDAUBV1_LOCUS5808</name>
</gene>
<reference evidence="8" key="1">
    <citation type="submission" date="2024-06" db="EMBL/GenBank/DDBJ databases">
        <authorList>
            <person name="Liu X."/>
            <person name="Lenzi L."/>
            <person name="Haldenby T S."/>
            <person name="Uol C."/>
        </authorList>
    </citation>
    <scope>NUCLEOTIDE SEQUENCE</scope>
</reference>
<comment type="similarity">
    <text evidence="3">Belongs to the GST superfamily. Mu family.</text>
</comment>
<evidence type="ECO:0000313" key="9">
    <source>
        <dbReference type="Proteomes" id="UP001497525"/>
    </source>
</evidence>
<accession>A0AAV2T970</accession>
<dbReference type="SUPFAM" id="SSF47616">
    <property type="entry name" value="GST C-terminal domain-like"/>
    <property type="match status" value="1"/>
</dbReference>
<comment type="subunit">
    <text evidence="4">Homodimer.</text>
</comment>
<keyword evidence="5" id="KW-0732">Signal</keyword>
<dbReference type="Gene3D" id="3.40.30.10">
    <property type="entry name" value="Glutaredoxin"/>
    <property type="match status" value="1"/>
</dbReference>
<dbReference type="CDD" id="cd03192">
    <property type="entry name" value="GST_C_Sigma_like"/>
    <property type="match status" value="1"/>
</dbReference>
<protein>
    <recommendedName>
        <fullName evidence="10">Glutathione transferase</fullName>
    </recommendedName>
</protein>
<dbReference type="SFLD" id="SFLDG01205">
    <property type="entry name" value="AMPS.1"/>
    <property type="match status" value="1"/>
</dbReference>
<dbReference type="SUPFAM" id="SSF52833">
    <property type="entry name" value="Thioredoxin-like"/>
    <property type="match status" value="1"/>
</dbReference>
<dbReference type="SFLD" id="SFLDS00019">
    <property type="entry name" value="Glutathione_Transferase_(cytos"/>
    <property type="match status" value="1"/>
</dbReference>
<organism evidence="8 9">
    <name type="scientific">Calicophoron daubneyi</name>
    <name type="common">Rumen fluke</name>
    <name type="synonym">Paramphistomum daubneyi</name>
    <dbReference type="NCBI Taxonomy" id="300641"/>
    <lineage>
        <taxon>Eukaryota</taxon>
        <taxon>Metazoa</taxon>
        <taxon>Spiralia</taxon>
        <taxon>Lophotrochozoa</taxon>
        <taxon>Platyhelminthes</taxon>
        <taxon>Trematoda</taxon>
        <taxon>Digenea</taxon>
        <taxon>Plagiorchiida</taxon>
        <taxon>Pronocephalata</taxon>
        <taxon>Paramphistomoidea</taxon>
        <taxon>Paramphistomidae</taxon>
        <taxon>Calicophoron</taxon>
    </lineage>
</organism>
<dbReference type="Pfam" id="PF02798">
    <property type="entry name" value="GST_N"/>
    <property type="match status" value="1"/>
</dbReference>
<evidence type="ECO:0008006" key="10">
    <source>
        <dbReference type="Google" id="ProtNLM"/>
    </source>
</evidence>
<name>A0AAV2T970_CALDB</name>
<dbReference type="InterPro" id="IPR004046">
    <property type="entry name" value="GST_C"/>
</dbReference>
<dbReference type="InterPro" id="IPR036249">
    <property type="entry name" value="Thioredoxin-like_sf"/>
</dbReference>
<dbReference type="PROSITE" id="PS50404">
    <property type="entry name" value="GST_NTER"/>
    <property type="match status" value="1"/>
</dbReference>
<comment type="function">
    <text evidence="2">Conjugation of reduced glutathione to a wide number of exogenous and endogenous hydrophobic electrophiles.</text>
</comment>
<dbReference type="PANTHER" id="PTHR11571:SF150">
    <property type="entry name" value="GLUTATHIONE S-TRANSFERASE"/>
    <property type="match status" value="1"/>
</dbReference>
<dbReference type="PANTHER" id="PTHR11571">
    <property type="entry name" value="GLUTATHIONE S-TRANSFERASE"/>
    <property type="match status" value="1"/>
</dbReference>
<dbReference type="GO" id="GO:0004364">
    <property type="term" value="F:glutathione transferase activity"/>
    <property type="evidence" value="ECO:0007669"/>
    <property type="project" value="UniProtKB-EC"/>
</dbReference>
<dbReference type="CDD" id="cd03039">
    <property type="entry name" value="GST_N_Sigma_like"/>
    <property type="match status" value="1"/>
</dbReference>
<dbReference type="AlphaFoldDB" id="A0AAV2T970"/>
<evidence type="ECO:0000256" key="1">
    <source>
        <dbReference type="ARBA" id="ARBA00002446"/>
    </source>
</evidence>
<feature type="domain" description="GST C-terminal" evidence="7">
    <location>
        <begin position="295"/>
        <end position="417"/>
    </location>
</feature>
<dbReference type="PROSITE" id="PS50405">
    <property type="entry name" value="GST_CTER"/>
    <property type="match status" value="1"/>
</dbReference>
<feature type="signal peptide" evidence="5">
    <location>
        <begin position="1"/>
        <end position="22"/>
    </location>
</feature>
<comment type="function">
    <text evidence="1">GST isoenzymes appear to play a central role in the parasite detoxification system. Other functions are also suspected including a role in increasing the solubility of haematin in the parasite gut.</text>
</comment>
<evidence type="ECO:0000256" key="2">
    <source>
        <dbReference type="ARBA" id="ARBA00003701"/>
    </source>
</evidence>
<sequence length="417" mass="47357">MFAAQGSWISLSLTSLLPSVVTSPSSVYNIVSTFHRCFVRSLPSVRKLSFNFLICIVFEARTVLNHRRRRWSCLLPCYSPFTLLQEFKENITCVPYLLTLNPPAKWIAPLHPCISHSLATRNSYTMTSEWRDMRRTLTLLCAKRKLPGLNFDPVCPDHPITFKAGQATQSPTETSSLACAVAPAVSTRNINVARPKQFSVGESTRPSMSGEKNKLYYFNARGRAEPIRFLLAALNIPYEDKRLERNEWSELKPKIPTHRLPYFEVTKESGEKVGYSESMATARLIARQHEMMGHTDDEYYKIEKVIGQCQDLNAEVAKIRFAPSMEEESKQKQNFVSAKGPELLNLVCDSLKESSGKFVAGEKPSLGDLFVMTSLDHVAEIDPHLLKCPCFTPHREAVLKKFPKLEEYIKTRPETKF</sequence>
<dbReference type="Gene3D" id="1.20.1050.10">
    <property type="match status" value="1"/>
</dbReference>
<dbReference type="EMBL" id="CAXLJL010000145">
    <property type="protein sequence ID" value="CAL5132930.1"/>
    <property type="molecule type" value="Genomic_DNA"/>
</dbReference>
<dbReference type="InterPro" id="IPR036282">
    <property type="entry name" value="Glutathione-S-Trfase_C_sf"/>
</dbReference>
<dbReference type="InterPro" id="IPR010987">
    <property type="entry name" value="Glutathione-S-Trfase_C-like"/>
</dbReference>
<dbReference type="SFLD" id="SFLDG00363">
    <property type="entry name" value="AMPS_(cytGST):_Alpha-__Mu-__Pi"/>
    <property type="match status" value="1"/>
</dbReference>
<dbReference type="InterPro" id="IPR040079">
    <property type="entry name" value="Glutathione_S-Trfase"/>
</dbReference>
<dbReference type="Proteomes" id="UP001497525">
    <property type="component" value="Unassembled WGS sequence"/>
</dbReference>
<evidence type="ECO:0000313" key="8">
    <source>
        <dbReference type="EMBL" id="CAL5132930.1"/>
    </source>
</evidence>
<dbReference type="GO" id="GO:0006749">
    <property type="term" value="P:glutathione metabolic process"/>
    <property type="evidence" value="ECO:0007669"/>
    <property type="project" value="TreeGrafter"/>
</dbReference>
<feature type="chain" id="PRO_5043977026" description="Glutathione transferase" evidence="5">
    <location>
        <begin position="23"/>
        <end position="417"/>
    </location>
</feature>
<feature type="domain" description="GST N-terminal" evidence="6">
    <location>
        <begin position="211"/>
        <end position="293"/>
    </location>
</feature>
<evidence type="ECO:0000259" key="7">
    <source>
        <dbReference type="PROSITE" id="PS50405"/>
    </source>
</evidence>
<evidence type="ECO:0000256" key="5">
    <source>
        <dbReference type="SAM" id="SignalP"/>
    </source>
</evidence>
<proteinExistence type="inferred from homology"/>
<evidence type="ECO:0000256" key="4">
    <source>
        <dbReference type="ARBA" id="ARBA00011738"/>
    </source>
</evidence>
<evidence type="ECO:0000256" key="3">
    <source>
        <dbReference type="ARBA" id="ARBA00005861"/>
    </source>
</evidence>